<feature type="region of interest" description="Disordered" evidence="3">
    <location>
        <begin position="2170"/>
        <end position="2193"/>
    </location>
</feature>
<feature type="compositionally biased region" description="Polar residues" evidence="3">
    <location>
        <begin position="2108"/>
        <end position="2130"/>
    </location>
</feature>
<feature type="compositionally biased region" description="Basic and acidic residues" evidence="3">
    <location>
        <begin position="2003"/>
        <end position="2016"/>
    </location>
</feature>
<feature type="compositionally biased region" description="Polar residues" evidence="3">
    <location>
        <begin position="1866"/>
        <end position="1882"/>
    </location>
</feature>
<dbReference type="Pfam" id="PF12796">
    <property type="entry name" value="Ank_2"/>
    <property type="match status" value="3"/>
</dbReference>
<comment type="caution">
    <text evidence="4">The sequence shown here is derived from an EMBL/GenBank/DDBJ whole genome shotgun (WGS) entry which is preliminary data.</text>
</comment>
<keyword evidence="5" id="KW-1185">Reference proteome</keyword>
<sequence>MYGYGHNYDFRQNTKKNHISFRVAVKESKQLVSNSNSSSNIYLLNPSYDINFCEIAPKIFTISTLNGSSHFNIEMLEDTSIISSIILSRPDCLEYHLDIKDENNVLQKIADMYQGKTISIIIADVPVYNQILEELCIKNSPVIDTTDFKLHKKEKKIEIDKSNFFEFLKDTAPRTFTIITNRKEYKCNIFGIQASKVINELFSENPKVTEYVYDYDDEFDEFQSICDLFNFQTIKLSSINMNSFKNICEELKIECVINDVNKFIEKFNQISDFIDEQQETIDLIDNLFDLLYHINEKTVMTVKNSIVDSIWTKSEDDVKELAAFILQAIEGDILLHPNLIELIIQLDKESSENKHLKILIPFLIKKLLKKFGQSQCNCSFIYNLYKKGIVTKETIRAEIETFISTQINKSTGSHSYYEYYTSTKNGYQSNYVYNWFFPEIVDDASQSLVLKKKYQNYDESFFENYLTNIDKYVEMLANGEPDDELTKALRHDDVDLLQDLVNKRKINILNAFVPFNIFENFVENGQTNLLNYAAAYGSLKCFKYLLLNHVKLNQFSFEYAIHGGNIEIIKIIDQRSNEIVVEKKSYSWGTRSNNEYSKGFKDVYLTIKRHQNDLFDWIIEQKYSNYNKLKHSLTDLVYNSLSNGNVHSFITLIDNGFNEISSCEIIQLSAKKGFYRLTKFIMEITLKIMSIDKLKKNKFFASGIESYASFDNLSIFKLIIDYIGPHVLNSILVYLVENDIIDIIRFYFDFVEEQQNNKYFLDISLCAKSFEVSVKKRTDDIFNYLFEKLKSNFRHTFKMINWCDKILPEACKASKFNIVKTIYEEVFPKHDEHTIFPVKIDKSEFTKSFYEAATVGSFEICKYLTDNNAPIYYEFFSSNQNNITSLASMKKDIVSIIFEKLKNKSKILEKLIIPAIKKGNSELVDYLFNKKAPSQDTLIEAVKSNNLEIVNIILKYNSEPSFINYRSRDGTALFIAAQEDCIDIFKRLISIPKINPSLYNKNGITPLQVALQNKSVDIIKAVLDFYGDDILHYPYEIANMVNKVLGFYIKASDYKNNETTFGKAYSYYGCHHKEMKKKDEIESVANNKIKDIILRILEIKDFDPNAIVDKSTFLIEACIKNDVDIVKALLKLPKIDPNMYYPSNGYTPLIISINNNNNCEIAELLLNHPKIDFGAKDYFGKTAFSYSIENEKYEMIDMMMKNDKFVSSEIDNINNTFYNSTSNILKHLIVSKFIDVNYKPQNAEQSKLQKVVNDEDYQTIDLIINHPSFDKEKSNFKDVLYYSIKEKPVIFDTLMQIIKDDINDYQYKDGDLYTIALKFKKPSALEALLSHPNFKLLNHDIKEECLNVFNFEVDMSMTIQLLKSFYKYDRNHDKVIDLNKLLPNGKTVFTSIHVSYPQIGEFVDLLLECGADPNIPDKNDVYPLENAFFLRSISFATSLVKSNKIDFNKKIPNKVLNEFDGQQRVKYTTYLHLAARLSDVCFLNLLINVPGIDINITDDSGETPLMEACKYSNEKNVKLLFQRDDLDYLKVNNNNMNALQMVRGSALFNVQKMDRTEFKDNLILFTSYNNNPWNAGRLRVNNAFYNQTPKWTDTKNPFKDENNHFEKGKIDKNGFTFFMSEKFKENEKITPFSGFKTNVFNNEKTNTETSTTVWKKSTNNELSLSPSKSINPFATSNPFSSVDSDKSEESKSLFSQSAENPFAKLSTPVGWGKPNSSKISNLHHQTTNPFSLVDSNKSDENKLDENKSDENKLNENKLDENKLDENKLDENKSDENELDENKSLFSQSSENPFAKLSTPVGWGKPNSSKISNLHHQTTNPFSSDDSNKSDENKSDENKLDENKSLFSQSNENPFAKLSTPVGWGKPNSSKISNLHHQTTNPFSSDDSNKSDENELDENKSLFSQSNENPFAKLSTPVGWGKPNSSKISNLLHQTTNPFSSDDSNKSDENKSDENKLDENKSLFSQSNENPFAKLSTPVGWGKPNSSKISNLLHQTTNPFSSDDSNKSDENELDENKSLFSQSNENPFAKLSTPVGWGKPNSSKISNLHHQTTNPFSLVDSNKSDENESSIPFGWIKSGASNPPESDSKQITNSPSSIDSNKSNESKTEICTQQLSTQTNESIILTSQPGWNNIDAGKDGNDSAISDENKSSISHNLLLAQSNTNSIKSKPEVEDMNSHQLSSTSNSSTERKADVPHQINMDYQNVNSMDEPSKTSSDSFIKRKTAMRKPFEPNQICEFNPKTLSPFSQNSFNASNEESQSLFSQNAFNTSNEESQSPFSQNAFNANNTETQSPFSKNAFNTNNTETQSPFSQNAFNTNNTESQSPFSQNAFNTNNTETQSPFSQNAFNTNNTETQSPFSQNAFNANNTESQSPFSQNAFNTNNTETQSPFSQNAFNANNTESQSPFSQNAFNANNTESQSPFSQNAFNTNNTETQSPFSQNAFNTNNTETQSPFSQNAFNTNNTETQSPFSQNAFNTNNTETQSPFSQNAFNANNTESQSPFSQNSVNGNNNSSFMQSEIPSTSFQDQSESSHQSESDGEDQEANENMHEQDGSKKSPKAHSGRRKRKIRKRKEDDMNEFDDQNSINFGQPLFYADSINYQPQIYGQPFAYDQNFAAQQQQQLIQMMQMCSDAQTQFDMQVRYQDNFLNSMQTANNHQRKKKRSHK</sequence>
<organism evidence="4 5">
    <name type="scientific">Tritrichomonas musculus</name>
    <dbReference type="NCBI Taxonomy" id="1915356"/>
    <lineage>
        <taxon>Eukaryota</taxon>
        <taxon>Metamonada</taxon>
        <taxon>Parabasalia</taxon>
        <taxon>Tritrichomonadida</taxon>
        <taxon>Tritrichomonadidae</taxon>
        <taxon>Tritrichomonas</taxon>
    </lineage>
</organism>
<dbReference type="Gene3D" id="1.25.40.20">
    <property type="entry name" value="Ankyrin repeat-containing domain"/>
    <property type="match status" value="4"/>
</dbReference>
<feature type="compositionally biased region" description="Polar residues" evidence="3">
    <location>
        <begin position="1653"/>
        <end position="1678"/>
    </location>
</feature>
<evidence type="ECO:0000313" key="4">
    <source>
        <dbReference type="EMBL" id="KAK8864924.1"/>
    </source>
</evidence>
<feature type="compositionally biased region" description="Polar residues" evidence="3">
    <location>
        <begin position="1983"/>
        <end position="1999"/>
    </location>
</feature>
<evidence type="ECO:0000256" key="2">
    <source>
        <dbReference type="ARBA" id="ARBA00023043"/>
    </source>
</evidence>
<protein>
    <recommendedName>
        <fullName evidence="6">Ankyrin</fullName>
    </recommendedName>
</protein>
<feature type="compositionally biased region" description="Basic and acidic residues" evidence="3">
    <location>
        <begin position="1736"/>
        <end position="1782"/>
    </location>
</feature>
<feature type="compositionally biased region" description="Polar residues" evidence="3">
    <location>
        <begin position="2078"/>
        <end position="2100"/>
    </location>
</feature>
<feature type="compositionally biased region" description="Low complexity" evidence="3">
    <location>
        <begin position="2503"/>
        <end position="2514"/>
    </location>
</feature>
<feature type="region of interest" description="Disordered" evidence="3">
    <location>
        <begin position="2247"/>
        <end position="2586"/>
    </location>
</feature>
<feature type="compositionally biased region" description="Basic and acidic residues" evidence="3">
    <location>
        <begin position="1942"/>
        <end position="1960"/>
    </location>
</feature>
<proteinExistence type="predicted"/>
<feature type="compositionally biased region" description="Basic residues" evidence="3">
    <location>
        <begin position="2556"/>
        <end position="2571"/>
    </location>
</feature>
<keyword evidence="2" id="KW-0040">ANK repeat</keyword>
<dbReference type="InterPro" id="IPR036770">
    <property type="entry name" value="Ankyrin_rpt-contain_sf"/>
</dbReference>
<feature type="compositionally biased region" description="Polar residues" evidence="3">
    <location>
        <begin position="1714"/>
        <end position="1735"/>
    </location>
</feature>
<reference evidence="4 5" key="1">
    <citation type="submission" date="2024-04" db="EMBL/GenBank/DDBJ databases">
        <title>Tritrichomonas musculus Genome.</title>
        <authorList>
            <person name="Alves-Ferreira E."/>
            <person name="Grigg M."/>
            <person name="Lorenzi H."/>
            <person name="Galac M."/>
        </authorList>
    </citation>
    <scope>NUCLEOTIDE SEQUENCE [LARGE SCALE GENOMIC DNA]</scope>
    <source>
        <strain evidence="4 5">EAF2021</strain>
    </source>
</reference>
<evidence type="ECO:0000256" key="3">
    <source>
        <dbReference type="SAM" id="MobiDB-lite"/>
    </source>
</evidence>
<evidence type="ECO:0000256" key="1">
    <source>
        <dbReference type="ARBA" id="ARBA00022737"/>
    </source>
</evidence>
<dbReference type="EMBL" id="JAPFFF010000016">
    <property type="protein sequence ID" value="KAK8864924.1"/>
    <property type="molecule type" value="Genomic_DNA"/>
</dbReference>
<feature type="compositionally biased region" description="Polar residues" evidence="3">
    <location>
        <begin position="2039"/>
        <end position="2060"/>
    </location>
</feature>
<feature type="region of interest" description="Disordered" evidence="3">
    <location>
        <begin position="1646"/>
        <end position="2147"/>
    </location>
</feature>
<dbReference type="SUPFAM" id="SSF48403">
    <property type="entry name" value="Ankyrin repeat"/>
    <property type="match status" value="2"/>
</dbReference>
<dbReference type="InterPro" id="IPR002110">
    <property type="entry name" value="Ankyrin_rpt"/>
</dbReference>
<feature type="compositionally biased region" description="Basic and acidic residues" evidence="3">
    <location>
        <begin position="2546"/>
        <end position="2555"/>
    </location>
</feature>
<feature type="compositionally biased region" description="Polar residues" evidence="3">
    <location>
        <begin position="2247"/>
        <end position="2502"/>
    </location>
</feature>
<dbReference type="Proteomes" id="UP001470230">
    <property type="component" value="Unassembled WGS sequence"/>
</dbReference>
<dbReference type="PANTHER" id="PTHR24198:SF165">
    <property type="entry name" value="ANKYRIN REPEAT-CONTAINING PROTEIN-RELATED"/>
    <property type="match status" value="1"/>
</dbReference>
<name>A0ABR2IM81_9EUKA</name>
<accession>A0ABR2IM81</accession>
<dbReference type="PANTHER" id="PTHR24198">
    <property type="entry name" value="ANKYRIN REPEAT AND PROTEIN KINASE DOMAIN-CONTAINING PROTEIN"/>
    <property type="match status" value="1"/>
</dbReference>
<feature type="compositionally biased region" description="Low complexity" evidence="3">
    <location>
        <begin position="2524"/>
        <end position="2534"/>
    </location>
</feature>
<gene>
    <name evidence="4" type="ORF">M9Y10_010451</name>
</gene>
<feature type="compositionally biased region" description="Basic and acidic residues" evidence="3">
    <location>
        <begin position="1886"/>
        <end position="1899"/>
    </location>
</feature>
<keyword evidence="1" id="KW-0677">Repeat</keyword>
<evidence type="ECO:0000313" key="5">
    <source>
        <dbReference type="Proteomes" id="UP001470230"/>
    </source>
</evidence>
<feature type="compositionally biased region" description="Polar residues" evidence="3">
    <location>
        <begin position="1805"/>
        <end position="1821"/>
    </location>
</feature>
<dbReference type="SMART" id="SM00248">
    <property type="entry name" value="ANK"/>
    <property type="match status" value="10"/>
</dbReference>
<feature type="compositionally biased region" description="Basic and acidic residues" evidence="3">
    <location>
        <begin position="1825"/>
        <end position="1843"/>
    </location>
</feature>
<feature type="compositionally biased region" description="Polar residues" evidence="3">
    <location>
        <begin position="1922"/>
        <end position="1938"/>
    </location>
</feature>
<evidence type="ECO:0008006" key="6">
    <source>
        <dbReference type="Google" id="ProtNLM"/>
    </source>
</evidence>